<comment type="similarity">
    <text evidence="1">Belongs to the bactofilin family.</text>
</comment>
<accession>A0A1L7I3B7</accession>
<proteinExistence type="inferred from homology"/>
<evidence type="ECO:0000256" key="1">
    <source>
        <dbReference type="ARBA" id="ARBA00044755"/>
    </source>
</evidence>
<dbReference type="Proteomes" id="UP000186230">
    <property type="component" value="Chromosome"/>
</dbReference>
<dbReference type="PANTHER" id="PTHR35024">
    <property type="entry name" value="HYPOTHETICAL CYTOSOLIC PROTEIN"/>
    <property type="match status" value="1"/>
</dbReference>
<dbReference type="PANTHER" id="PTHR35024:SF4">
    <property type="entry name" value="POLYMER-FORMING CYTOSKELETAL PROTEIN"/>
    <property type="match status" value="1"/>
</dbReference>
<dbReference type="RefSeq" id="WP_083643882.1">
    <property type="nucleotide sequence ID" value="NZ_AMRU01000002.1"/>
</dbReference>
<reference evidence="2 3" key="1">
    <citation type="submission" date="2016-07" db="EMBL/GenBank/DDBJ databases">
        <title>Multi-omics approach to identify versatile polysaccharide utilization systems of a marine flavobacterium Gramella flava.</title>
        <authorList>
            <person name="Tang K."/>
        </authorList>
    </citation>
    <scope>NUCLEOTIDE SEQUENCE [LARGE SCALE GENOMIC DNA]</scope>
    <source>
        <strain evidence="2 3">JLT2011</strain>
    </source>
</reference>
<gene>
    <name evidence="2" type="ORF">GRFL_1347</name>
</gene>
<keyword evidence="3" id="KW-1185">Reference proteome</keyword>
<dbReference type="KEGG" id="gfl:GRFL_1347"/>
<sequence length="131" mass="13834">MFSEKKTKQSSGNEEQNRIASGTVITGEVSAKGCFRIEGTLKGHLNTPGKVVISDGGFIDGTLECGSADIEGKFTGKLVVTDVLSLRKTAQIEGEVVAGKLAIEPGAVFNATCEMGKQVKTLKKEDEKRSA</sequence>
<dbReference type="Pfam" id="PF04519">
    <property type="entry name" value="Bactofilin"/>
    <property type="match status" value="1"/>
</dbReference>
<dbReference type="EMBL" id="CP016359">
    <property type="protein sequence ID" value="APU68071.1"/>
    <property type="molecule type" value="Genomic_DNA"/>
</dbReference>
<evidence type="ECO:0000313" key="3">
    <source>
        <dbReference type="Proteomes" id="UP000186230"/>
    </source>
</evidence>
<protein>
    <submittedName>
        <fullName evidence="2">Uncharacterized protein</fullName>
    </submittedName>
</protein>
<evidence type="ECO:0000313" key="2">
    <source>
        <dbReference type="EMBL" id="APU68071.1"/>
    </source>
</evidence>
<dbReference type="InterPro" id="IPR007607">
    <property type="entry name" value="BacA/B"/>
</dbReference>
<dbReference type="AlphaFoldDB" id="A0A1L7I3B7"/>
<name>A0A1L7I3B7_9FLAO</name>
<dbReference type="STRING" id="1229726.GRFL_1347"/>
<organism evidence="2 3">
    <name type="scientific">Christiangramia flava JLT2011</name>
    <dbReference type="NCBI Taxonomy" id="1229726"/>
    <lineage>
        <taxon>Bacteria</taxon>
        <taxon>Pseudomonadati</taxon>
        <taxon>Bacteroidota</taxon>
        <taxon>Flavobacteriia</taxon>
        <taxon>Flavobacteriales</taxon>
        <taxon>Flavobacteriaceae</taxon>
        <taxon>Christiangramia</taxon>
    </lineage>
</organism>
<dbReference type="OrthoDB" id="5432602at2"/>